<evidence type="ECO:0000256" key="1">
    <source>
        <dbReference type="SAM" id="MobiDB-lite"/>
    </source>
</evidence>
<proteinExistence type="predicted"/>
<sequence>MALKQAVGAHSRPQVKMQTKAQPLRPKNLKPSPKWNEASMIGASVAYLSQAAPAAAEVDSVDTTIEALVGAVKTAGDAVKIGISALNSGAQALKQGYEVAAPVLEQGVKAVTPVVVKAVDAVTPTLKAALPALQDAEKALEGSVRSAAFDTVIDSASKAATVASPFASKAVSFLGSSDPITLGEYAIAAFVFLNVAPPLLGLLAGLTRKVML</sequence>
<protein>
    <submittedName>
        <fullName evidence="3">Uncharacterized protein</fullName>
    </submittedName>
</protein>
<accession>A0A250WZ36</accession>
<feature type="region of interest" description="Disordered" evidence="1">
    <location>
        <begin position="1"/>
        <end position="33"/>
    </location>
</feature>
<dbReference type="Proteomes" id="UP000232323">
    <property type="component" value="Unassembled WGS sequence"/>
</dbReference>
<dbReference type="EMBL" id="BEGY01000015">
    <property type="protein sequence ID" value="GAX76046.1"/>
    <property type="molecule type" value="Genomic_DNA"/>
</dbReference>
<gene>
    <name evidence="3" type="ORF">CEUSTIGMA_g3489.t1</name>
</gene>
<dbReference type="STRING" id="1157962.A0A250WZ36"/>
<reference evidence="3 4" key="1">
    <citation type="submission" date="2017-08" db="EMBL/GenBank/DDBJ databases">
        <title>Acidophilic green algal genome provides insights into adaptation to an acidic environment.</title>
        <authorList>
            <person name="Hirooka S."/>
            <person name="Hirose Y."/>
            <person name="Kanesaki Y."/>
            <person name="Higuchi S."/>
            <person name="Fujiwara T."/>
            <person name="Onuma R."/>
            <person name="Era A."/>
            <person name="Ohbayashi R."/>
            <person name="Uzuka A."/>
            <person name="Nozaki H."/>
            <person name="Yoshikawa H."/>
            <person name="Miyagishima S.Y."/>
        </authorList>
    </citation>
    <scope>NUCLEOTIDE SEQUENCE [LARGE SCALE GENOMIC DNA]</scope>
    <source>
        <strain evidence="3 4">NIES-2499</strain>
    </source>
</reference>
<keyword evidence="2" id="KW-0812">Transmembrane</keyword>
<comment type="caution">
    <text evidence="3">The sequence shown here is derived from an EMBL/GenBank/DDBJ whole genome shotgun (WGS) entry which is preliminary data.</text>
</comment>
<keyword evidence="2" id="KW-0472">Membrane</keyword>
<keyword evidence="4" id="KW-1185">Reference proteome</keyword>
<evidence type="ECO:0000256" key="2">
    <source>
        <dbReference type="SAM" id="Phobius"/>
    </source>
</evidence>
<organism evidence="3 4">
    <name type="scientific">Chlamydomonas eustigma</name>
    <dbReference type="NCBI Taxonomy" id="1157962"/>
    <lineage>
        <taxon>Eukaryota</taxon>
        <taxon>Viridiplantae</taxon>
        <taxon>Chlorophyta</taxon>
        <taxon>core chlorophytes</taxon>
        <taxon>Chlorophyceae</taxon>
        <taxon>CS clade</taxon>
        <taxon>Chlamydomonadales</taxon>
        <taxon>Chlamydomonadaceae</taxon>
        <taxon>Chlamydomonas</taxon>
    </lineage>
</organism>
<evidence type="ECO:0000313" key="4">
    <source>
        <dbReference type="Proteomes" id="UP000232323"/>
    </source>
</evidence>
<feature type="transmembrane region" description="Helical" evidence="2">
    <location>
        <begin position="185"/>
        <end position="206"/>
    </location>
</feature>
<evidence type="ECO:0000313" key="3">
    <source>
        <dbReference type="EMBL" id="GAX76046.1"/>
    </source>
</evidence>
<dbReference type="AlphaFoldDB" id="A0A250WZ36"/>
<keyword evidence="2" id="KW-1133">Transmembrane helix</keyword>
<name>A0A250WZ36_9CHLO</name>